<dbReference type="PATRIC" id="fig|61435.5.peg.1724"/>
<name>A0A0V8LXA4_9CHLR</name>
<dbReference type="AlphaFoldDB" id="A0A0V8LXA4"/>
<sequence>MSTVLLIVGIAVALLFFPMVLSSMDSIRFTENTGTYATVTTGVGETSADVVLSAALFNDDTTHVTSITSTVETDVPVAGTYTTGTKTLTITGLTASESRTLTVIYDSDGLTDYTGLGIIVGLSPLIIWLVILGALGVGLYTNVRS</sequence>
<keyword evidence="1" id="KW-1133">Transmembrane helix</keyword>
<gene>
    <name evidence="2" type="ORF">DA01_08760</name>
</gene>
<evidence type="ECO:0000313" key="2">
    <source>
        <dbReference type="EMBL" id="KSV16171.1"/>
    </source>
</evidence>
<dbReference type="EMBL" id="JGYD01000029">
    <property type="protein sequence ID" value="KSV16171.1"/>
    <property type="molecule type" value="Genomic_DNA"/>
</dbReference>
<proteinExistence type="predicted"/>
<evidence type="ECO:0000313" key="3">
    <source>
        <dbReference type="Proteomes" id="UP000053577"/>
    </source>
</evidence>
<evidence type="ECO:0000256" key="1">
    <source>
        <dbReference type="SAM" id="Phobius"/>
    </source>
</evidence>
<accession>A0A0V8LXA4</accession>
<dbReference type="Proteomes" id="UP000053577">
    <property type="component" value="Unassembled WGS sequence"/>
</dbReference>
<keyword evidence="1" id="KW-0472">Membrane</keyword>
<comment type="caution">
    <text evidence="2">The sequence shown here is derived from an EMBL/GenBank/DDBJ whole genome shotgun (WGS) entry which is preliminary data.</text>
</comment>
<organism evidence="2 3">
    <name type="scientific">Dehalococcoides mccartyi</name>
    <dbReference type="NCBI Taxonomy" id="61435"/>
    <lineage>
        <taxon>Bacteria</taxon>
        <taxon>Bacillati</taxon>
        <taxon>Chloroflexota</taxon>
        <taxon>Dehalococcoidia</taxon>
        <taxon>Dehalococcoidales</taxon>
        <taxon>Dehalococcoidaceae</taxon>
        <taxon>Dehalococcoides</taxon>
    </lineage>
</organism>
<protein>
    <submittedName>
        <fullName evidence="2">Uncharacterized protein</fullName>
    </submittedName>
</protein>
<reference evidence="2 3" key="1">
    <citation type="journal article" date="2015" name="Sci. Rep.">
        <title>A comparative genomics and reductive dehalogenase gene transcription study of two chloroethene-respiring bacteria, Dehalococcoides mccartyi strains MB and 11a.</title>
        <authorList>
            <person name="Low A."/>
            <person name="Shen Z."/>
            <person name="Cheng D."/>
            <person name="Rogers M.J."/>
            <person name="Lee P.K."/>
            <person name="He J."/>
        </authorList>
    </citation>
    <scope>NUCLEOTIDE SEQUENCE [LARGE SCALE GENOMIC DNA]</scope>
    <source>
        <strain evidence="2 3">MB</strain>
    </source>
</reference>
<feature type="transmembrane region" description="Helical" evidence="1">
    <location>
        <begin position="116"/>
        <end position="140"/>
    </location>
</feature>
<keyword evidence="1" id="KW-0812">Transmembrane</keyword>